<reference evidence="3" key="3">
    <citation type="journal article" date="2011" name="BMC Genomics">
        <title>Mycoplasma mycoides, from mycoides Small Colony to capri. A microevolutionary perspective.</title>
        <authorList>
            <person name="Thiaucourt F."/>
            <person name="Manso-Silvan L."/>
            <person name="Salah W."/>
            <person name="Barbe V."/>
            <person name="Berger A."/>
            <person name="Jacob D."/>
            <person name="Breton M."/>
            <person name="Dupuy V."/>
            <person name="Lomenech A.M."/>
            <person name="Blanchard A."/>
            <person name="Sirand-Pugnet P."/>
        </authorList>
    </citation>
    <scope>NUCLEOTIDE SEQUENCE [LARGE SCALE GENOMIC DNA]</scope>
    <source>
        <strain evidence="3">95010</strain>
    </source>
</reference>
<organism evidence="1 3">
    <name type="scientific">Mycoplasma mycoides subsp. capri LC str. 95010</name>
    <dbReference type="NCBI Taxonomy" id="862259"/>
    <lineage>
        <taxon>Bacteria</taxon>
        <taxon>Bacillati</taxon>
        <taxon>Mycoplasmatota</taxon>
        <taxon>Mollicutes</taxon>
        <taxon>Mycoplasmataceae</taxon>
        <taxon>Mycoplasma</taxon>
    </lineage>
</organism>
<proteinExistence type="predicted"/>
<dbReference type="EMBL" id="FQ377874">
    <property type="protein sequence ID" value="CBW54035.1"/>
    <property type="molecule type" value="Genomic_DNA"/>
</dbReference>
<evidence type="ECO:0000313" key="2">
    <source>
        <dbReference type="EMBL" id="CBW54035.1"/>
    </source>
</evidence>
<reference evidence="3" key="2">
    <citation type="journal article" date="2011" name="BMC Genomics">
        <title>Mycoplasma mycoides, from "mycoides Small Colony" to "capri". A microevolutionary perspective.</title>
        <authorList>
            <person name="Thiaucourt F."/>
            <person name="Manso-Silvan L."/>
            <person name="Salah W."/>
            <person name="Barbe V."/>
            <person name="Berger A."/>
            <person name="Jacob D."/>
            <person name="Breton M."/>
            <person name="Dupuy V."/>
            <person name="Lomenech A.M."/>
            <person name="Blanchard A."/>
            <person name="Sirand-Pugnet P."/>
        </authorList>
    </citation>
    <scope>NUCLEOTIDE SEQUENCE [LARGE SCALE GENOMIC DNA]</scope>
    <source>
        <strain evidence="3">95010</strain>
    </source>
</reference>
<gene>
    <name evidence="1" type="ORF">MLC_2080</name>
    <name evidence="2" type="ORF">MLC_3070</name>
</gene>
<dbReference type="RefSeq" id="WP_013729356.1">
    <property type="nucleotide sequence ID" value="NC_015431.1"/>
</dbReference>
<dbReference type="HOGENOM" id="CLU_986322_0_0_14"/>
<evidence type="ECO:0000313" key="3">
    <source>
        <dbReference type="Proteomes" id="UP000010103"/>
    </source>
</evidence>
<sequence>MSAIKNYLLIKDDANELKKECQNSLFYSTYKNKKYDTLTNEAVNKILKSKLVISESYYDEFGTDKVFLEMFMILTVLKDKNIKKTDLFNFGFKRSSVGYAIRKMLNKNIIDENLWKTSHIIKLTTLELKKDDEKFWTLKGTTLIKMFLLYGLSHCLVLLDSNYCFKSTKYEPLPESKKKYVLIQNSYFKSLKLSNSKIYKIFKLFSSFMFIPLKKLILIKKKIVKNWINVKNKFSNLVFKKQYQFETQRYISSEIKSLFVNF</sequence>
<dbReference type="EMBL" id="FQ377874">
    <property type="protein sequence ID" value="CBW53936.1"/>
    <property type="molecule type" value="Genomic_DNA"/>
</dbReference>
<evidence type="ECO:0000313" key="1">
    <source>
        <dbReference type="EMBL" id="CBW53936.1"/>
    </source>
</evidence>
<dbReference type="AlphaFoldDB" id="F4MPA4"/>
<dbReference type="OrthoDB" id="10007485at2"/>
<dbReference type="NCBIfam" id="NF046008">
    <property type="entry name" value="ICE_MAGa4850"/>
    <property type="match status" value="1"/>
</dbReference>
<dbReference type="KEGG" id="mml:MLC_3070"/>
<dbReference type="Proteomes" id="UP000010103">
    <property type="component" value="Chromosome"/>
</dbReference>
<dbReference type="KEGG" id="mml:MLC_2080"/>
<name>F4MPA4_MYCML</name>
<accession>F4MPA4</accession>
<protein>
    <submittedName>
        <fullName evidence="1">Uncharacterized protein</fullName>
    </submittedName>
</protein>
<reference evidence="1" key="1">
    <citation type="submission" date="2010-09" db="EMBL/GenBank/DDBJ databases">
        <authorList>
            <person name="Genoscope - CEA"/>
        </authorList>
    </citation>
    <scope>NUCLEOTIDE SEQUENCE</scope>
    <source>
        <strain evidence="1">95010</strain>
    </source>
</reference>